<protein>
    <submittedName>
        <fullName evidence="1">Uncharacterized protein</fullName>
    </submittedName>
</protein>
<accession>A0AAU9USF6</accession>
<dbReference type="CDD" id="cd18809">
    <property type="entry name" value="SF1_C_RecD"/>
    <property type="match status" value="1"/>
</dbReference>
<proteinExistence type="predicted"/>
<keyword evidence="2" id="KW-1185">Reference proteome</keyword>
<gene>
    <name evidence="1" type="ORF">EEDITHA_LOCUS16985</name>
</gene>
<name>A0AAU9USF6_EUPED</name>
<comment type="caution">
    <text evidence="1">The sequence shown here is derived from an EMBL/GenBank/DDBJ whole genome shotgun (WGS) entry which is preliminary data.</text>
</comment>
<evidence type="ECO:0000313" key="1">
    <source>
        <dbReference type="EMBL" id="CAH2102340.1"/>
    </source>
</evidence>
<organism evidence="1 2">
    <name type="scientific">Euphydryas editha</name>
    <name type="common">Edith's checkerspot</name>
    <dbReference type="NCBI Taxonomy" id="104508"/>
    <lineage>
        <taxon>Eukaryota</taxon>
        <taxon>Metazoa</taxon>
        <taxon>Ecdysozoa</taxon>
        <taxon>Arthropoda</taxon>
        <taxon>Hexapoda</taxon>
        <taxon>Insecta</taxon>
        <taxon>Pterygota</taxon>
        <taxon>Neoptera</taxon>
        <taxon>Endopterygota</taxon>
        <taxon>Lepidoptera</taxon>
        <taxon>Glossata</taxon>
        <taxon>Ditrysia</taxon>
        <taxon>Papilionoidea</taxon>
        <taxon>Nymphalidae</taxon>
        <taxon>Nymphalinae</taxon>
        <taxon>Euphydryas</taxon>
    </lineage>
</organism>
<dbReference type="Proteomes" id="UP001153954">
    <property type="component" value="Unassembled WGS sequence"/>
</dbReference>
<reference evidence="1" key="1">
    <citation type="submission" date="2022-03" db="EMBL/GenBank/DDBJ databases">
        <authorList>
            <person name="Tunstrom K."/>
        </authorList>
    </citation>
    <scope>NUCLEOTIDE SEQUENCE</scope>
</reference>
<dbReference type="EMBL" id="CAKOGL010000025">
    <property type="protein sequence ID" value="CAH2102340.1"/>
    <property type="molecule type" value="Genomic_DNA"/>
</dbReference>
<dbReference type="InterPro" id="IPR027417">
    <property type="entry name" value="P-loop_NTPase"/>
</dbReference>
<dbReference type="AlphaFoldDB" id="A0AAU9USF6"/>
<dbReference type="SUPFAM" id="SSF52540">
    <property type="entry name" value="P-loop containing nucleoside triphosphate hydrolases"/>
    <property type="match status" value="1"/>
</dbReference>
<sequence length="91" mass="9928">MYSLVIAYAITIYKSQGLSLNNVLMDIGSAVFTSGQAYVGFLRVASLGGLYLINVDFGSIKARNPQFVKTKKHLPSRLVKNCNIKASVKKS</sequence>
<evidence type="ECO:0000313" key="2">
    <source>
        <dbReference type="Proteomes" id="UP001153954"/>
    </source>
</evidence>